<reference evidence="13" key="1">
    <citation type="submission" date="2016-06" db="UniProtKB">
        <authorList>
            <consortium name="WormBaseParasite"/>
        </authorList>
    </citation>
    <scope>IDENTIFICATION</scope>
</reference>
<dbReference type="InterPro" id="IPR029044">
    <property type="entry name" value="Nucleotide-diphossugar_trans"/>
</dbReference>
<sequence>MDLITLLEFILYAIAAGVVSLCLLSWFTPWPVRTRSELQQAMFIYNPEISSSEQFQSLLLGGSFGQLQSTDPDLYLSVVVPAMNEAKRLPAMLDECLPYLERRQAADPLFTYEASFSKHLSRSFSCIACEGKHGSVYFCYVFSAYICYVLLQIIVVDDGSGAVRSGVLCARGALILFADADGATKFWDFDRVEGELLSLIAPNNHLTRDLSKLNWLSQAIAVGSRAHMEKESIATRSLARTLLMIGFHCMVYIFAVRTVRDTQCGFKLFTRGAAAKLFPLLHIERWAFDVELLFLAEHFCIPIAEVAVTWHEVDGSKIVPVLSWIQMGRDLILIWFRYATALWSYDLL</sequence>
<evidence type="ECO:0000256" key="8">
    <source>
        <dbReference type="ARBA" id="ARBA00023136"/>
    </source>
</evidence>
<dbReference type="Proteomes" id="UP000271098">
    <property type="component" value="Unassembled WGS sequence"/>
</dbReference>
<comment type="similarity">
    <text evidence="2">Belongs to the glycosyltransferase 2 family.</text>
</comment>
<dbReference type="GO" id="GO:0016757">
    <property type="term" value="F:glycosyltransferase activity"/>
    <property type="evidence" value="ECO:0007669"/>
    <property type="project" value="UniProtKB-KW"/>
</dbReference>
<keyword evidence="5 10" id="KW-0812">Transmembrane</keyword>
<dbReference type="OrthoDB" id="3784at2759"/>
<dbReference type="WBParaSite" id="GPUH_0001304401-mRNA-1">
    <property type="protein sequence ID" value="GPUH_0001304401-mRNA-1"/>
    <property type="gene ID" value="GPUH_0001304401"/>
</dbReference>
<evidence type="ECO:0000256" key="7">
    <source>
        <dbReference type="ARBA" id="ARBA00022989"/>
    </source>
</evidence>
<name>A0A183DWD9_9BILA</name>
<dbReference type="GO" id="GO:0005789">
    <property type="term" value="C:endoplasmic reticulum membrane"/>
    <property type="evidence" value="ECO:0007669"/>
    <property type="project" value="TreeGrafter"/>
</dbReference>
<evidence type="ECO:0000256" key="10">
    <source>
        <dbReference type="SAM" id="Phobius"/>
    </source>
</evidence>
<dbReference type="PANTHER" id="PTHR10859:SF91">
    <property type="entry name" value="DOLICHYL-PHOSPHATE BETA-GLUCOSYLTRANSFERASE"/>
    <property type="match status" value="1"/>
</dbReference>
<protein>
    <submittedName>
        <fullName evidence="13">Dolichyl-phosphate beta-glucosyltransferase</fullName>
    </submittedName>
</protein>
<evidence type="ECO:0000256" key="3">
    <source>
        <dbReference type="ARBA" id="ARBA00022676"/>
    </source>
</evidence>
<dbReference type="SUPFAM" id="SSF53448">
    <property type="entry name" value="Nucleotide-diphospho-sugar transferases"/>
    <property type="match status" value="1"/>
</dbReference>
<evidence type="ECO:0000256" key="1">
    <source>
        <dbReference type="ARBA" id="ARBA00004922"/>
    </source>
</evidence>
<dbReference type="EMBL" id="UYRT01079853">
    <property type="protein sequence ID" value="VDN21513.1"/>
    <property type="molecule type" value="Genomic_DNA"/>
</dbReference>
<keyword evidence="6" id="KW-0735">Signal-anchor</keyword>
<keyword evidence="7 10" id="KW-1133">Transmembrane helix</keyword>
<evidence type="ECO:0000313" key="13">
    <source>
        <dbReference type="WBParaSite" id="GPUH_0001304401-mRNA-1"/>
    </source>
</evidence>
<dbReference type="GO" id="GO:0006487">
    <property type="term" value="P:protein N-linked glycosylation"/>
    <property type="evidence" value="ECO:0007669"/>
    <property type="project" value="TreeGrafter"/>
</dbReference>
<comment type="subcellular location">
    <subcellularLocation>
        <location evidence="9">Endomembrane system</location>
        <topology evidence="9">Single-pass membrane protein</topology>
    </subcellularLocation>
</comment>
<keyword evidence="3" id="KW-0328">Glycosyltransferase</keyword>
<evidence type="ECO:0000256" key="6">
    <source>
        <dbReference type="ARBA" id="ARBA00022968"/>
    </source>
</evidence>
<evidence type="ECO:0000313" key="11">
    <source>
        <dbReference type="EMBL" id="VDN21513.1"/>
    </source>
</evidence>
<dbReference type="Gene3D" id="3.90.550.10">
    <property type="entry name" value="Spore Coat Polysaccharide Biosynthesis Protein SpsA, Chain A"/>
    <property type="match status" value="1"/>
</dbReference>
<evidence type="ECO:0000256" key="5">
    <source>
        <dbReference type="ARBA" id="ARBA00022692"/>
    </source>
</evidence>
<proteinExistence type="inferred from homology"/>
<dbReference type="PANTHER" id="PTHR10859">
    <property type="entry name" value="GLYCOSYL TRANSFERASE"/>
    <property type="match status" value="1"/>
</dbReference>
<organism evidence="13">
    <name type="scientific">Gongylonema pulchrum</name>
    <dbReference type="NCBI Taxonomy" id="637853"/>
    <lineage>
        <taxon>Eukaryota</taxon>
        <taxon>Metazoa</taxon>
        <taxon>Ecdysozoa</taxon>
        <taxon>Nematoda</taxon>
        <taxon>Chromadorea</taxon>
        <taxon>Rhabditida</taxon>
        <taxon>Spirurina</taxon>
        <taxon>Spiruromorpha</taxon>
        <taxon>Spiruroidea</taxon>
        <taxon>Gongylonematidae</taxon>
        <taxon>Gongylonema</taxon>
    </lineage>
</organism>
<keyword evidence="4" id="KW-0808">Transferase</keyword>
<evidence type="ECO:0000256" key="2">
    <source>
        <dbReference type="ARBA" id="ARBA00006739"/>
    </source>
</evidence>
<dbReference type="AlphaFoldDB" id="A0A183DWD9"/>
<dbReference type="CDD" id="cd04188">
    <property type="entry name" value="DPG_synthase"/>
    <property type="match status" value="1"/>
</dbReference>
<comment type="pathway">
    <text evidence="1">Protein modification; protein glycosylation.</text>
</comment>
<feature type="transmembrane region" description="Helical" evidence="10">
    <location>
        <begin position="237"/>
        <end position="255"/>
    </location>
</feature>
<feature type="transmembrane region" description="Helical" evidence="10">
    <location>
        <begin position="6"/>
        <end position="27"/>
    </location>
</feature>
<dbReference type="InterPro" id="IPR035518">
    <property type="entry name" value="DPG_synthase"/>
</dbReference>
<evidence type="ECO:0000256" key="9">
    <source>
        <dbReference type="ARBA" id="ARBA00037847"/>
    </source>
</evidence>
<reference evidence="11 12" key="2">
    <citation type="submission" date="2018-11" db="EMBL/GenBank/DDBJ databases">
        <authorList>
            <consortium name="Pathogen Informatics"/>
        </authorList>
    </citation>
    <scope>NUCLEOTIDE SEQUENCE [LARGE SCALE GENOMIC DNA]</scope>
</reference>
<keyword evidence="8 10" id="KW-0472">Membrane</keyword>
<accession>A0A183DWD9</accession>
<keyword evidence="12" id="KW-1185">Reference proteome</keyword>
<evidence type="ECO:0000256" key="4">
    <source>
        <dbReference type="ARBA" id="ARBA00022679"/>
    </source>
</evidence>
<evidence type="ECO:0000313" key="12">
    <source>
        <dbReference type="Proteomes" id="UP000271098"/>
    </source>
</evidence>
<gene>
    <name evidence="11" type="ORF">GPUH_LOCUS13030</name>
</gene>